<evidence type="ECO:0000256" key="2">
    <source>
        <dbReference type="SAM" id="Phobius"/>
    </source>
</evidence>
<comment type="caution">
    <text evidence="3">The sequence shown here is derived from an EMBL/GenBank/DDBJ whole genome shotgun (WGS) entry which is preliminary data.</text>
</comment>
<feature type="compositionally biased region" description="Pro residues" evidence="1">
    <location>
        <begin position="1"/>
        <end position="11"/>
    </location>
</feature>
<keyword evidence="4" id="KW-1185">Reference proteome</keyword>
<evidence type="ECO:0000256" key="1">
    <source>
        <dbReference type="SAM" id="MobiDB-lite"/>
    </source>
</evidence>
<dbReference type="AlphaFoldDB" id="A0AB34J7K0"/>
<feature type="region of interest" description="Disordered" evidence="1">
    <location>
        <begin position="1"/>
        <end position="101"/>
    </location>
</feature>
<evidence type="ECO:0000313" key="4">
    <source>
        <dbReference type="Proteomes" id="UP001515480"/>
    </source>
</evidence>
<proteinExistence type="predicted"/>
<evidence type="ECO:0000313" key="3">
    <source>
        <dbReference type="EMBL" id="KAL1515264.1"/>
    </source>
</evidence>
<evidence type="ECO:0008006" key="5">
    <source>
        <dbReference type="Google" id="ProtNLM"/>
    </source>
</evidence>
<keyword evidence="2" id="KW-0472">Membrane</keyword>
<dbReference type="Proteomes" id="UP001515480">
    <property type="component" value="Unassembled WGS sequence"/>
</dbReference>
<keyword evidence="2" id="KW-1133">Transmembrane helix</keyword>
<keyword evidence="2" id="KW-0812">Transmembrane</keyword>
<protein>
    <recommendedName>
        <fullName evidence="5">Transmembrane protein</fullName>
    </recommendedName>
</protein>
<organism evidence="3 4">
    <name type="scientific">Prymnesium parvum</name>
    <name type="common">Toxic golden alga</name>
    <dbReference type="NCBI Taxonomy" id="97485"/>
    <lineage>
        <taxon>Eukaryota</taxon>
        <taxon>Haptista</taxon>
        <taxon>Haptophyta</taxon>
        <taxon>Prymnesiophyceae</taxon>
        <taxon>Prymnesiales</taxon>
        <taxon>Prymnesiaceae</taxon>
        <taxon>Prymnesium</taxon>
    </lineage>
</organism>
<reference evidence="3 4" key="1">
    <citation type="journal article" date="2024" name="Science">
        <title>Giant polyketide synthase enzymes in the biosynthesis of giant marine polyether toxins.</title>
        <authorList>
            <person name="Fallon T.R."/>
            <person name="Shende V.V."/>
            <person name="Wierzbicki I.H."/>
            <person name="Pendleton A.L."/>
            <person name="Watervoot N.F."/>
            <person name="Auber R.P."/>
            <person name="Gonzalez D.J."/>
            <person name="Wisecaver J.H."/>
            <person name="Moore B.S."/>
        </authorList>
    </citation>
    <scope>NUCLEOTIDE SEQUENCE [LARGE SCALE GENOMIC DNA]</scope>
    <source>
        <strain evidence="3 4">12B1</strain>
    </source>
</reference>
<sequence length="405" mass="43213">MSRPSSPPLKPPSLADAVEVSMGQRRSSSFIRLSEPRTCTHDVESFGEAVPSARAEKSAEKSVSIATPPPPHADTAASPPSDRSVSSGATSQRSRSMVRKVGAVSTSTRNLFEASVRQSVNPKVVRKSVLAIDYFGEKDALPKSVIGGIASLITFLLFSAYVIHQVYAFTSEPDAIGATARWTIVDGPVMPGPLYPMRVECLADGGCEVSLQYLGQSTFSANCVAASKQVPSPGAILLGGATVRLQKAEVVNALVCFSDDPRDGLISWHNGSSPFGIAVESVAPVNGVVSKVHVPIHAGRVMFKLVNTTDYTFPKGAVGHSRAEWYPSLIGTDTRDGKADYKTISSLDAQWSQVEIHPASWLNFFGELGGAWTVCLALGAIFYYFAMNTKREVRGAQVFSRVCGV</sequence>
<feature type="compositionally biased region" description="Low complexity" evidence="1">
    <location>
        <begin position="73"/>
        <end position="82"/>
    </location>
</feature>
<dbReference type="EMBL" id="JBGBPQ010000011">
    <property type="protein sequence ID" value="KAL1515264.1"/>
    <property type="molecule type" value="Genomic_DNA"/>
</dbReference>
<feature type="compositionally biased region" description="Basic and acidic residues" evidence="1">
    <location>
        <begin position="34"/>
        <end position="44"/>
    </location>
</feature>
<accession>A0AB34J7K0</accession>
<feature type="compositionally biased region" description="Polar residues" evidence="1">
    <location>
        <begin position="83"/>
        <end position="95"/>
    </location>
</feature>
<feature type="transmembrane region" description="Helical" evidence="2">
    <location>
        <begin position="361"/>
        <end position="385"/>
    </location>
</feature>
<gene>
    <name evidence="3" type="ORF">AB1Y20_001896</name>
</gene>
<name>A0AB34J7K0_PRYPA</name>